<feature type="compositionally biased region" description="Polar residues" evidence="1">
    <location>
        <begin position="1"/>
        <end position="14"/>
    </location>
</feature>
<gene>
    <name evidence="3" type="ORF">ZHAS_00008763</name>
</gene>
<evidence type="ECO:0000313" key="3">
    <source>
        <dbReference type="EMBL" id="KFB41199.1"/>
    </source>
</evidence>
<dbReference type="SUPFAM" id="SSF56112">
    <property type="entry name" value="Protein kinase-like (PK-like)"/>
    <property type="match status" value="2"/>
</dbReference>
<dbReference type="PANTHER" id="PTHR11012:SF54">
    <property type="entry name" value="CHK KINASE-LIKE DOMAIN-CONTAINING PROTEIN"/>
    <property type="match status" value="1"/>
</dbReference>
<protein>
    <recommendedName>
        <fullName evidence="2">CHK kinase-like domain-containing protein</fullName>
    </recommendedName>
</protein>
<dbReference type="EnsemblMetazoa" id="ASIC008763-RA">
    <property type="protein sequence ID" value="ASIC008763-PA"/>
    <property type="gene ID" value="ASIC008763"/>
</dbReference>
<dbReference type="VEuPathDB" id="VectorBase:ASIS007823"/>
<organism evidence="3">
    <name type="scientific">Anopheles sinensis</name>
    <name type="common">Mosquito</name>
    <dbReference type="NCBI Taxonomy" id="74873"/>
    <lineage>
        <taxon>Eukaryota</taxon>
        <taxon>Metazoa</taxon>
        <taxon>Ecdysozoa</taxon>
        <taxon>Arthropoda</taxon>
        <taxon>Hexapoda</taxon>
        <taxon>Insecta</taxon>
        <taxon>Pterygota</taxon>
        <taxon>Neoptera</taxon>
        <taxon>Endopterygota</taxon>
        <taxon>Diptera</taxon>
        <taxon>Nematocera</taxon>
        <taxon>Culicoidea</taxon>
        <taxon>Culicidae</taxon>
        <taxon>Anophelinae</taxon>
        <taxon>Anopheles</taxon>
    </lineage>
</organism>
<evidence type="ECO:0000256" key="1">
    <source>
        <dbReference type="SAM" id="MobiDB-lite"/>
    </source>
</evidence>
<reference evidence="3 5" key="1">
    <citation type="journal article" date="2014" name="BMC Genomics">
        <title>Genome sequence of Anopheles sinensis provides insight into genetics basis of mosquito competence for malaria parasites.</title>
        <authorList>
            <person name="Zhou D."/>
            <person name="Zhang D."/>
            <person name="Ding G."/>
            <person name="Shi L."/>
            <person name="Hou Q."/>
            <person name="Ye Y."/>
            <person name="Xu Y."/>
            <person name="Zhou H."/>
            <person name="Xiong C."/>
            <person name="Li S."/>
            <person name="Yu J."/>
            <person name="Hong S."/>
            <person name="Yu X."/>
            <person name="Zou P."/>
            <person name="Chen C."/>
            <person name="Chang X."/>
            <person name="Wang W."/>
            <person name="Lv Y."/>
            <person name="Sun Y."/>
            <person name="Ma L."/>
            <person name="Shen B."/>
            <person name="Zhu C."/>
        </authorList>
    </citation>
    <scope>NUCLEOTIDE SEQUENCE [LARGE SCALE GENOMIC DNA]</scope>
</reference>
<feature type="domain" description="CHK kinase-like" evidence="2">
    <location>
        <begin position="161"/>
        <end position="354"/>
    </location>
</feature>
<dbReference type="EMBL" id="ATLV01016287">
    <property type="status" value="NOT_ANNOTATED_CDS"/>
    <property type="molecule type" value="Genomic_DNA"/>
</dbReference>
<dbReference type="InterPro" id="IPR004119">
    <property type="entry name" value="EcKL"/>
</dbReference>
<name>A0A084VTA5_ANOSI</name>
<dbReference type="InterPro" id="IPR011009">
    <property type="entry name" value="Kinase-like_dom_sf"/>
</dbReference>
<evidence type="ECO:0000259" key="2">
    <source>
        <dbReference type="SMART" id="SM00587"/>
    </source>
</evidence>
<dbReference type="Gene3D" id="3.90.1200.10">
    <property type="match status" value="2"/>
</dbReference>
<proteinExistence type="predicted"/>
<dbReference type="OMA" id="HACEMGY"/>
<evidence type="ECO:0000313" key="5">
    <source>
        <dbReference type="Proteomes" id="UP000030765"/>
    </source>
</evidence>
<dbReference type="EMBL" id="KE525074">
    <property type="protein sequence ID" value="KFB41199.1"/>
    <property type="molecule type" value="Genomic_DNA"/>
</dbReference>
<dbReference type="SMART" id="SM00587">
    <property type="entry name" value="CHK"/>
    <property type="match status" value="2"/>
</dbReference>
<dbReference type="Pfam" id="PF02958">
    <property type="entry name" value="EcKL"/>
    <property type="match status" value="2"/>
</dbReference>
<feature type="region of interest" description="Disordered" evidence="1">
    <location>
        <begin position="1"/>
        <end position="30"/>
    </location>
</feature>
<dbReference type="AlphaFoldDB" id="A0A084VTA5"/>
<dbReference type="OrthoDB" id="190089at2759"/>
<reference evidence="4" key="2">
    <citation type="submission" date="2020-05" db="UniProtKB">
        <authorList>
            <consortium name="EnsemblMetazoa"/>
        </authorList>
    </citation>
    <scope>IDENTIFICATION</scope>
</reference>
<feature type="domain" description="CHK kinase-like" evidence="2">
    <location>
        <begin position="572"/>
        <end position="745"/>
    </location>
</feature>
<sequence length="754" mass="87052">MADQKQPTVMESATNGHNGHGDGGDGNGEVEQVPELPAYLYRALERLAPREGFTEGKFSIAFDFGSSKGDGFVGQMFKAVISEGERKEVYLCKIPPLDDARREQFSAMTAFAREAFVYERFLPLIFEYQREKGVESREDGFFHAPHCYYAHCDEAAQESVIVMEDLRLREFRLWDKRQPVDYEHARLFMTHLGRLHAISLALKRDRPEEFEQFKLPNPFDPILEEDGPFRNMILSQMQMVIDAMDVEETEALAKLEQLKANIFRELLRCGDASLAEPYAVAGHGDCWTNNMMFRYQDVTPTNIKLIDWQLSRYGSPVLDLVYFIFNCTDEELRSHSYHRLLSIYYDSLSKHLHNLGGNVDKLFPRSAFRDHLKRFGRYGFLMSLMVMPIICTPNDELPDTNETMEKLMKDMTNGTESEMVYGTTEKAAARYRKRMSGAIRDVISYVQQQLLSVAEGEGFNREQVKINYEPGSKSGDGYIGQIVRARFVTANDPTNSLLSVICKFPPEDRKQRERFHAMLLFERELFIYQRVLPAFEELQEKQGVTRAEGTYFGNYPKCYRTYFDRERGEAVLILEDLTDSKRPGLKLLDQYQPVNYEHVRVLMQALGKLNACSFALKLHRPEVFDELRQLNDLLSIVLDTEQTRPLTPRNCRLAASAFDPQKEPARYHYLLELCNDMWPRTGARIRGVLAEPYAALNHGDCWTSNVMFGYDTEGNVNEVCLFDWQMARYSSPVLDYTVYDVWEAIPTTPCHDRS</sequence>
<dbReference type="PANTHER" id="PTHR11012">
    <property type="entry name" value="PROTEIN KINASE-LIKE DOMAIN-CONTAINING"/>
    <property type="match status" value="1"/>
</dbReference>
<dbReference type="VEuPathDB" id="VectorBase:ASIS018215"/>
<accession>A0A084VTA5</accession>
<dbReference type="VEuPathDB" id="VectorBase:ASIC008763"/>
<dbReference type="InterPro" id="IPR015897">
    <property type="entry name" value="CHK_kinase-like"/>
</dbReference>
<keyword evidence="5" id="KW-1185">Reference proteome</keyword>
<dbReference type="Proteomes" id="UP000030765">
    <property type="component" value="Unassembled WGS sequence"/>
</dbReference>
<evidence type="ECO:0000313" key="4">
    <source>
        <dbReference type="EnsemblMetazoa" id="ASIC008763-PA"/>
    </source>
</evidence>